<dbReference type="GO" id="GO:0003755">
    <property type="term" value="F:peptidyl-prolyl cis-trans isomerase activity"/>
    <property type="evidence" value="ECO:0007669"/>
    <property type="project" value="UniProtKB-KW"/>
</dbReference>
<feature type="compositionally biased region" description="Low complexity" evidence="8">
    <location>
        <begin position="332"/>
        <end position="341"/>
    </location>
</feature>
<evidence type="ECO:0000259" key="9">
    <source>
        <dbReference type="PROSITE" id="PS50059"/>
    </source>
</evidence>
<feature type="compositionally biased region" description="Acidic residues" evidence="8">
    <location>
        <begin position="69"/>
        <end position="80"/>
    </location>
</feature>
<feature type="compositionally biased region" description="Acidic residues" evidence="8">
    <location>
        <begin position="93"/>
        <end position="105"/>
    </location>
</feature>
<gene>
    <name evidence="10" type="primary">FPR4</name>
    <name evidence="10" type="ORF">HETSPECPRED_006992</name>
</gene>
<proteinExistence type="inferred from homology"/>
<organism evidence="10 11">
    <name type="scientific">Heterodermia speciosa</name>
    <dbReference type="NCBI Taxonomy" id="116794"/>
    <lineage>
        <taxon>Eukaryota</taxon>
        <taxon>Fungi</taxon>
        <taxon>Dikarya</taxon>
        <taxon>Ascomycota</taxon>
        <taxon>Pezizomycotina</taxon>
        <taxon>Lecanoromycetes</taxon>
        <taxon>OSLEUM clade</taxon>
        <taxon>Lecanoromycetidae</taxon>
        <taxon>Caliciales</taxon>
        <taxon>Physciaceae</taxon>
        <taxon>Heterodermia</taxon>
    </lineage>
</organism>
<keyword evidence="5 7" id="KW-0697">Rotamase</keyword>
<dbReference type="PANTHER" id="PTHR43811:SF19">
    <property type="entry name" value="39 KDA FK506-BINDING NUCLEAR PROTEIN"/>
    <property type="match status" value="1"/>
</dbReference>
<dbReference type="GO" id="GO:0000785">
    <property type="term" value="C:chromatin"/>
    <property type="evidence" value="ECO:0007669"/>
    <property type="project" value="TreeGrafter"/>
</dbReference>
<accession>A0A8H3EJU6</accession>
<evidence type="ECO:0000256" key="7">
    <source>
        <dbReference type="PROSITE-ProRule" id="PRU00277"/>
    </source>
</evidence>
<keyword evidence="6 7" id="KW-0413">Isomerase</keyword>
<comment type="subunit">
    <text evidence="4">Binds to histones H3 and H4.</text>
</comment>
<dbReference type="InterPro" id="IPR046357">
    <property type="entry name" value="PPIase_dom_sf"/>
</dbReference>
<evidence type="ECO:0000256" key="3">
    <source>
        <dbReference type="ARBA" id="ARBA00007838"/>
    </source>
</evidence>
<evidence type="ECO:0000256" key="2">
    <source>
        <dbReference type="ARBA" id="ARBA00002221"/>
    </source>
</evidence>
<dbReference type="InterPro" id="IPR023566">
    <property type="entry name" value="PPIase_Fpr3/Fpr4-like"/>
</dbReference>
<feature type="compositionally biased region" description="Basic and acidic residues" evidence="8">
    <location>
        <begin position="287"/>
        <end position="300"/>
    </location>
</feature>
<comment type="catalytic activity">
    <reaction evidence="1 7">
        <text>[protein]-peptidylproline (omega=180) = [protein]-peptidylproline (omega=0)</text>
        <dbReference type="Rhea" id="RHEA:16237"/>
        <dbReference type="Rhea" id="RHEA-COMP:10747"/>
        <dbReference type="Rhea" id="RHEA-COMP:10748"/>
        <dbReference type="ChEBI" id="CHEBI:83833"/>
        <dbReference type="ChEBI" id="CHEBI:83834"/>
        <dbReference type="EC" id="5.2.1.8"/>
    </reaction>
</comment>
<keyword evidence="11" id="KW-1185">Reference proteome</keyword>
<feature type="compositionally biased region" description="Low complexity" evidence="8">
    <location>
        <begin position="127"/>
        <end position="137"/>
    </location>
</feature>
<sequence length="558" mass="59702">MASMLPVAVYGLKVPAGDVMVPALSDFPATFHITMAAIDPSAAPEHTGTANGDTPARATVKIIYAPGSPDDDESDLDSEEAAMQMRQLLGAGSEDDDEDMESTSEDGEKNGGPSDPSKNKKARKEAAAAQLMKALAQEDSDEELDDSSSSAAINGFPSKKNKGKAKVDPAKDQASSDEESDDDAGELEELVLCTLDPNQHYQQALNLTVPEGQTTFFKVSGTHAVYLTGNYVIAPNDSHSDSEEDSSYDMTPDQDELEDEIDNDESDGLDDLEDPRITELESEDDEVPKLVKDGKMEKNNQKTAKGTNKRAAEEFDEEVVTLDAIMDKSLKPAEPAAPAEAKLTKKQMKKLKNNAGKAVEAAIESKDVKKEDPSPAKVDKKVQFAKNLEQGPSGAAKEVKAESKSQSKEDTKTGKRDKTIEKAKATLGVKILEDGVKIDDKKLGTGPACKKGNKVSMRYIGKLDNGKVFDGLSTRCFQFSPQKPMLTSIPANKKGPPFTFTLGGGEVIKGWDTGIPGMSVGGERRVIVPAKLAYGNKGTSGIPPNSQLTFDVKLLNIG</sequence>
<name>A0A8H3EJU6_9LECA</name>
<feature type="compositionally biased region" description="Basic and acidic residues" evidence="8">
    <location>
        <begin position="363"/>
        <end position="382"/>
    </location>
</feature>
<evidence type="ECO:0000256" key="5">
    <source>
        <dbReference type="ARBA" id="ARBA00023110"/>
    </source>
</evidence>
<dbReference type="InterPro" id="IPR041232">
    <property type="entry name" value="NPL"/>
</dbReference>
<comment type="function">
    <text evidence="2">PPIase that acts as a histone chaperone. Histone proline isomerase that increases the rate of cis-trans isomerization at prolines on the histone H3 N-terminal tail. Proline isomerization influences H3 methylation thereby regulating gene expression.</text>
</comment>
<evidence type="ECO:0000313" key="11">
    <source>
        <dbReference type="Proteomes" id="UP000664521"/>
    </source>
</evidence>
<dbReference type="Proteomes" id="UP000664521">
    <property type="component" value="Unassembled WGS sequence"/>
</dbReference>
<feature type="compositionally biased region" description="Basic and acidic residues" evidence="8">
    <location>
        <begin position="397"/>
        <end position="417"/>
    </location>
</feature>
<feature type="region of interest" description="Disordered" evidence="8">
    <location>
        <begin position="65"/>
        <end position="189"/>
    </location>
</feature>
<dbReference type="InterPro" id="IPR001179">
    <property type="entry name" value="PPIase_FKBP_dom"/>
</dbReference>
<dbReference type="Pfam" id="PF17800">
    <property type="entry name" value="NPL"/>
    <property type="match status" value="1"/>
</dbReference>
<protein>
    <recommendedName>
        <fullName evidence="7">peptidylprolyl isomerase</fullName>
        <ecNumber evidence="7">5.2.1.8</ecNumber>
    </recommendedName>
</protein>
<evidence type="ECO:0000256" key="8">
    <source>
        <dbReference type="SAM" id="MobiDB-lite"/>
    </source>
</evidence>
<feature type="region of interest" description="Disordered" evidence="8">
    <location>
        <begin position="235"/>
        <end position="314"/>
    </location>
</feature>
<evidence type="ECO:0000256" key="1">
    <source>
        <dbReference type="ARBA" id="ARBA00000971"/>
    </source>
</evidence>
<evidence type="ECO:0000313" key="10">
    <source>
        <dbReference type="EMBL" id="CAF9906915.1"/>
    </source>
</evidence>
<feature type="domain" description="PPIase FKBP-type" evidence="9">
    <location>
        <begin position="452"/>
        <end position="558"/>
    </location>
</feature>
<feature type="compositionally biased region" description="Acidic residues" evidence="8">
    <location>
        <begin position="175"/>
        <end position="189"/>
    </location>
</feature>
<dbReference type="SUPFAM" id="SSF54534">
    <property type="entry name" value="FKBP-like"/>
    <property type="match status" value="1"/>
</dbReference>
<dbReference type="PIRSF" id="PIRSF001473">
    <property type="entry name" value="FK506-bp_FPR3"/>
    <property type="match status" value="1"/>
</dbReference>
<dbReference type="PROSITE" id="PS50059">
    <property type="entry name" value="FKBP_PPIASE"/>
    <property type="match status" value="1"/>
</dbReference>
<dbReference type="EC" id="5.2.1.8" evidence="7"/>
<dbReference type="GO" id="GO:0005730">
    <property type="term" value="C:nucleolus"/>
    <property type="evidence" value="ECO:0007669"/>
    <property type="project" value="TreeGrafter"/>
</dbReference>
<dbReference type="Pfam" id="PF00254">
    <property type="entry name" value="FKBP_C"/>
    <property type="match status" value="1"/>
</dbReference>
<dbReference type="OrthoDB" id="77911at2759"/>
<dbReference type="AlphaFoldDB" id="A0A8H3EJU6"/>
<dbReference type="PANTHER" id="PTHR43811">
    <property type="entry name" value="FKBP-TYPE PEPTIDYL-PROLYL CIS-TRANS ISOMERASE FKPA"/>
    <property type="match status" value="1"/>
</dbReference>
<comment type="caution">
    <text evidence="10">The sequence shown here is derived from an EMBL/GenBank/DDBJ whole genome shotgun (WGS) entry which is preliminary data.</text>
</comment>
<feature type="compositionally biased region" description="Acidic residues" evidence="8">
    <location>
        <begin position="242"/>
        <end position="273"/>
    </location>
</feature>
<feature type="region of interest" description="Disordered" evidence="8">
    <location>
        <begin position="331"/>
        <end position="417"/>
    </location>
</feature>
<evidence type="ECO:0000256" key="6">
    <source>
        <dbReference type="ARBA" id="ARBA00023235"/>
    </source>
</evidence>
<evidence type="ECO:0000256" key="4">
    <source>
        <dbReference type="ARBA" id="ARBA00011865"/>
    </source>
</evidence>
<comment type="similarity">
    <text evidence="3">Belongs to the FKBP-type PPIase family. FKBP3/4 subfamily.</text>
</comment>
<dbReference type="Gene3D" id="2.60.120.340">
    <property type="entry name" value="Nucleoplasmin core domain"/>
    <property type="match status" value="1"/>
</dbReference>
<dbReference type="EMBL" id="CAJPDS010000005">
    <property type="protein sequence ID" value="CAF9906915.1"/>
    <property type="molecule type" value="Genomic_DNA"/>
</dbReference>
<dbReference type="Gene3D" id="3.10.50.40">
    <property type="match status" value="1"/>
</dbReference>
<reference evidence="10" key="1">
    <citation type="submission" date="2021-03" db="EMBL/GenBank/DDBJ databases">
        <authorList>
            <person name="Tagirdzhanova G."/>
        </authorList>
    </citation>
    <scope>NUCLEOTIDE SEQUENCE</scope>
</reference>